<proteinExistence type="inferred from homology"/>
<dbReference type="Pfam" id="PF09335">
    <property type="entry name" value="VTT_dom"/>
    <property type="match status" value="1"/>
</dbReference>
<feature type="transmembrane region" description="Helical" evidence="7">
    <location>
        <begin position="171"/>
        <end position="192"/>
    </location>
</feature>
<dbReference type="RefSeq" id="WP_246085979.1">
    <property type="nucleotide sequence ID" value="NZ_BAAARZ010000066.1"/>
</dbReference>
<comment type="similarity">
    <text evidence="2">Belongs to the DedA family.</text>
</comment>
<dbReference type="PANTHER" id="PTHR42709:SF6">
    <property type="entry name" value="UNDECAPRENYL PHOSPHATE TRANSPORTER A"/>
    <property type="match status" value="1"/>
</dbReference>
<comment type="caution">
    <text evidence="9">The sequence shown here is derived from an EMBL/GenBank/DDBJ whole genome shotgun (WGS) entry which is preliminary data.</text>
</comment>
<feature type="transmembrane region" description="Helical" evidence="7">
    <location>
        <begin position="12"/>
        <end position="31"/>
    </location>
</feature>
<evidence type="ECO:0000256" key="4">
    <source>
        <dbReference type="ARBA" id="ARBA00022692"/>
    </source>
</evidence>
<dbReference type="PANTHER" id="PTHR42709">
    <property type="entry name" value="ALKALINE PHOSPHATASE LIKE PROTEIN"/>
    <property type="match status" value="1"/>
</dbReference>
<keyword evidence="5 7" id="KW-1133">Transmembrane helix</keyword>
<keyword evidence="4 7" id="KW-0812">Transmembrane</keyword>
<dbReference type="AlphaFoldDB" id="A0A4Y3WT47"/>
<protein>
    <submittedName>
        <fullName evidence="9">Alkaline phosphatase</fullName>
    </submittedName>
</protein>
<organism evidence="9 10">
    <name type="scientific">Pseudonocardia hydrocarbonoxydans</name>
    <dbReference type="NCBI Taxonomy" id="76726"/>
    <lineage>
        <taxon>Bacteria</taxon>
        <taxon>Bacillati</taxon>
        <taxon>Actinomycetota</taxon>
        <taxon>Actinomycetes</taxon>
        <taxon>Pseudonocardiales</taxon>
        <taxon>Pseudonocardiaceae</taxon>
        <taxon>Pseudonocardia</taxon>
    </lineage>
</organism>
<keyword evidence="6 7" id="KW-0472">Membrane</keyword>
<evidence type="ECO:0000256" key="6">
    <source>
        <dbReference type="ARBA" id="ARBA00023136"/>
    </source>
</evidence>
<comment type="subcellular location">
    <subcellularLocation>
        <location evidence="1">Cell membrane</location>
        <topology evidence="1">Multi-pass membrane protein</topology>
    </subcellularLocation>
</comment>
<reference evidence="9 10" key="1">
    <citation type="submission" date="2019-06" db="EMBL/GenBank/DDBJ databases">
        <title>Whole genome shotgun sequence of Pseudonocardia hydrocarbonoxydans NBRC 14498.</title>
        <authorList>
            <person name="Hosoyama A."/>
            <person name="Uohara A."/>
            <person name="Ohji S."/>
            <person name="Ichikawa N."/>
        </authorList>
    </citation>
    <scope>NUCLEOTIDE SEQUENCE [LARGE SCALE GENOMIC DNA]</scope>
    <source>
        <strain evidence="9 10">NBRC 14498</strain>
    </source>
</reference>
<evidence type="ECO:0000259" key="8">
    <source>
        <dbReference type="Pfam" id="PF09335"/>
    </source>
</evidence>
<keyword evidence="3" id="KW-1003">Cell membrane</keyword>
<dbReference type="GO" id="GO:0005886">
    <property type="term" value="C:plasma membrane"/>
    <property type="evidence" value="ECO:0007669"/>
    <property type="project" value="UniProtKB-SubCell"/>
</dbReference>
<dbReference type="InterPro" id="IPR032816">
    <property type="entry name" value="VTT_dom"/>
</dbReference>
<dbReference type="EMBL" id="BJNG01000031">
    <property type="protein sequence ID" value="GEC21280.1"/>
    <property type="molecule type" value="Genomic_DNA"/>
</dbReference>
<dbReference type="InterPro" id="IPR051311">
    <property type="entry name" value="DedA_domain"/>
</dbReference>
<name>A0A4Y3WT47_9PSEU</name>
<evidence type="ECO:0000313" key="9">
    <source>
        <dbReference type="EMBL" id="GEC21280.1"/>
    </source>
</evidence>
<feature type="transmembrane region" description="Helical" evidence="7">
    <location>
        <begin position="51"/>
        <end position="77"/>
    </location>
</feature>
<evidence type="ECO:0000313" key="10">
    <source>
        <dbReference type="Proteomes" id="UP000320338"/>
    </source>
</evidence>
<evidence type="ECO:0000256" key="5">
    <source>
        <dbReference type="ARBA" id="ARBA00022989"/>
    </source>
</evidence>
<gene>
    <name evidence="9" type="ORF">PHY01_35630</name>
</gene>
<evidence type="ECO:0000256" key="7">
    <source>
        <dbReference type="SAM" id="Phobius"/>
    </source>
</evidence>
<evidence type="ECO:0000256" key="1">
    <source>
        <dbReference type="ARBA" id="ARBA00004651"/>
    </source>
</evidence>
<evidence type="ECO:0000256" key="2">
    <source>
        <dbReference type="ARBA" id="ARBA00010792"/>
    </source>
</evidence>
<evidence type="ECO:0000256" key="3">
    <source>
        <dbReference type="ARBA" id="ARBA00022475"/>
    </source>
</evidence>
<feature type="domain" description="VTT" evidence="8">
    <location>
        <begin position="30"/>
        <end position="159"/>
    </location>
</feature>
<sequence>MADWVFSIVDRLGAVGVGLLILLENVIPPIPSEIILPLAGFRARAGAFDVYAAWGAATLGSLLGALILYALGAWFGYERLHALAGRRWFILSSQKDLERGHGLFERHGGKVVLLARCVPLLRSVVSIPAGIVGMPLWRFSLLTAIGSGVWNAVFVGLGWYLGENFEVVEQYLAPVSYVVAALVAVALVVLIVRKVRARRPAPTARHRA</sequence>
<accession>A0A4Y3WT47</accession>
<feature type="transmembrane region" description="Helical" evidence="7">
    <location>
        <begin position="139"/>
        <end position="159"/>
    </location>
</feature>
<keyword evidence="10" id="KW-1185">Reference proteome</keyword>
<dbReference type="Proteomes" id="UP000320338">
    <property type="component" value="Unassembled WGS sequence"/>
</dbReference>